<gene>
    <name evidence="1" type="ORF">EV182_003878</name>
</gene>
<dbReference type="Proteomes" id="UP001145114">
    <property type="component" value="Unassembled WGS sequence"/>
</dbReference>
<sequence>MQAYLRSIQIPDHIITTVIDVGNRLPPLEWAHTLSTINEWIARTIRILYRQLLPEQFWALAVMTKLYPRLDREYYDYLVAHRKIHEAHYWSSFISFLRAYYK</sequence>
<reference evidence="1" key="1">
    <citation type="submission" date="2022-06" db="EMBL/GenBank/DDBJ databases">
        <title>Phylogenomic reconstructions and comparative analyses of Kickxellomycotina fungi.</title>
        <authorList>
            <person name="Reynolds N.K."/>
            <person name="Stajich J.E."/>
            <person name="Barry K."/>
            <person name="Grigoriev I.V."/>
            <person name="Crous P."/>
            <person name="Smith M.E."/>
        </authorList>
    </citation>
    <scope>NUCLEOTIDE SEQUENCE</scope>
    <source>
        <strain evidence="1">RSA 2271</strain>
    </source>
</reference>
<accession>A0ACC1HPT2</accession>
<name>A0ACC1HPT2_9FUNG</name>
<dbReference type="EMBL" id="JAMZIH010001085">
    <property type="protein sequence ID" value="KAJ1678524.1"/>
    <property type="molecule type" value="Genomic_DNA"/>
</dbReference>
<proteinExistence type="predicted"/>
<evidence type="ECO:0000313" key="2">
    <source>
        <dbReference type="Proteomes" id="UP001145114"/>
    </source>
</evidence>
<organism evidence="1 2">
    <name type="scientific">Spiromyces aspiralis</name>
    <dbReference type="NCBI Taxonomy" id="68401"/>
    <lineage>
        <taxon>Eukaryota</taxon>
        <taxon>Fungi</taxon>
        <taxon>Fungi incertae sedis</taxon>
        <taxon>Zoopagomycota</taxon>
        <taxon>Kickxellomycotina</taxon>
        <taxon>Kickxellomycetes</taxon>
        <taxon>Kickxellales</taxon>
        <taxon>Kickxellaceae</taxon>
        <taxon>Spiromyces</taxon>
    </lineage>
</organism>
<comment type="caution">
    <text evidence="1">The sequence shown here is derived from an EMBL/GenBank/DDBJ whole genome shotgun (WGS) entry which is preliminary data.</text>
</comment>
<protein>
    <submittedName>
        <fullName evidence="1">Uncharacterized protein</fullName>
    </submittedName>
</protein>
<evidence type="ECO:0000313" key="1">
    <source>
        <dbReference type="EMBL" id="KAJ1678524.1"/>
    </source>
</evidence>
<keyword evidence="2" id="KW-1185">Reference proteome</keyword>